<accession>A0A813IDY7</accession>
<dbReference type="GO" id="GO:0044550">
    <property type="term" value="P:secondary metabolite biosynthetic process"/>
    <property type="evidence" value="ECO:0007669"/>
    <property type="project" value="TreeGrafter"/>
</dbReference>
<protein>
    <recommendedName>
        <fullName evidence="7">Carrier domain-containing protein</fullName>
    </recommendedName>
</protein>
<dbReference type="GO" id="GO:0043041">
    <property type="term" value="P:amino acid activation for nonribosomal peptide biosynthetic process"/>
    <property type="evidence" value="ECO:0007669"/>
    <property type="project" value="TreeGrafter"/>
</dbReference>
<evidence type="ECO:0000259" key="3">
    <source>
        <dbReference type="Pfam" id="PF00501"/>
    </source>
</evidence>
<sequence length="3004" mass="322236">MASPTSRDRGYGATGSWRAVHEVVDHFAALQPSAPALEDAQGAWSYAELQAASRQLAGALASKWPQVAQRAAPAPCWEEQPQAPRPVALYMERSREFFALCLAAWRLGLPVVALSQDMPDKKVEAQRNAQILEQLRPLALIARRSEASDSSAGDASTQSRILEELLQEDATFVDLLEVLAVLRDGRTATSDPRAAVEALSPVSPESVLVYVYTGGTTKASKCVTVTHAMALWEAENYPSALAGCGAGPADRMLQYSSLFWGAAVFGQLSLGLAFGACVCIGGCGLSPSSSPSPSPSGQDSPKAPSPPKGAGDALRQLATDVETFRVTFLGVVPSQLRGAWPGGPKTRPRSLRALVLWADKCPPELSRCWRDAGMHVADLLLASEYWLALHSDGCPAWNDSGVEKHVYRPLSSLDAVFLVPAEGAADGALFRKAEIGEVGEMYLTGPTVSPGYVCPDGRVSLEHFGSMIRFEGRAYLRTRDQLRLLSADGEAGGGVQLVYAGRADSLLKHGGQWVDAEALQDAVAAVPGVVQAALLSGEQGLDAFVVLHSAVLEGGAGGDSAEGEEGGRPAKRPCVRGSGEGAVNGNGNGEVPNANFDNLENASLLVALAASRREAGLLDDEEETVAEGPNAHLDNLENASLLVAVAANRREAGLLDDEEEAGAEGAEEAGGCAEAEAEAAAAAAADPELAAAFAEAVATPAAGSSGAPRAFRVLAAVRRALPGGCRVHLCTSLPLHDATAKVDRRALAARLQALLEARRSHCDDQSQLEAAAAQHYTAWGRAAVGLTCAPQLLLGACAGGLTSVLLGLSDLASLGGAGAGASATAFGLARLCGLCAARLVVLPELWAACTYLEERHVLPGSSLLKLLGRVPLPTRAWPRWLPLLSAALLPTPVLGAATAAACSYLGWVRERDARLALGFGSVASLLAARNLLPAALAASAGHLAFEAASNLTNIAGLTGPGGSMSSLGLGASTAVGIGALTVAMSPQAWELVSFLLAAPGLCSQILPKFLSDDFGYYVEKLLQERTEETPMGWFEGWIQKLRPPKWENTLKWISDIAVVDQGNRWDQVVLEGQRGEKYWNSPGLTIRLHPSLADDPLISSCIAEAEGRSGGGVVQGSPRAGGSSGDAPPAGQGGGGASPSSLGASGPLASLLERVCGGRAAADALHGMDSLQAIQMAEAIRREFGKPLSVADVLRCSELSELLAAVEKAEPEAQSAQKVFEHSRYHRVWLCGLGARMCTVDWMVGRQDNTQHLNVPALQRAVDRLVSRHAALRARNANEKAVFDATYNAASMWQLWSSDGAKSRASSSSADVGSGSGSGTSWTHSCLGHMASTSIHRAWPRTEVLLPGDPATAVRLLRPRVSDVLLDSTWGGTISDEQRAFWAGGALLPKRPDAAAPGTAAPEPQLPQQMFHVCVIPLFDSPMEDEVPEEDAIVAALRRPAAEVRWYIYVVLDHGYCDGPTGLPIFADLLRLYALEAEEANDGAAGSASADPSGGGESEAALRTLEQRLLKSLQPLPEAASDPNDDIFHDGLLGIGWRAGFQRFIRCEASLMRLLRYAATEQLGCSVDVAWLTAISAAFLRNFPDLRRLDLYLIVTCRDKPAEESMVGYFSSRKILAIELGDPRTVPILGLSDLISTARRQRSWQRPRPFEKFGAIEVNVVSQVADGLPHGFREVRYAKNAPSAWDKGGTSNMTIRLDQTDRDGWDFRMQSHDASFGQNWSTFFAQALGSVLVDMAVRPTGPVNCPQGVHANGERSRALAWKLLKCIQLWHRMMITKRTAIRSETSPSGDPSPRDALFRGPTLPEGLSFPDLSSGSGSRWAQRLQACHQNRATVAKKHVGVAEAALWLIGERRAKDASRALLAWHLHAAICAGRNAAIAAFEASKASHQHRRLLSAVFRGWATSAAQCSWGTPAPACGPVGPVGCVPCVGCRWGRLACGAHERSQGNRLLRELALQAKTARSHAHRAVATLGLQSQCRKQGRELAAMVLVSWWKLTQAHSEAELEAFNSEAGAEPNLSLRPETERREEETYSPRPCSRHNVAFAGHLDEEDEDEMYNRRRHIGSARRRAAQMPAAVCPAGSNASSRSQSCSSSCASSCSLGHHVADCSEKSDREGSQPEKHGVLGRQLQHQEPGCAGEAVQRNCELVHQEAVTTDSLVNFRNQVLSHVQRWVDRSQLLEGASLARAAIAAWRCQAFARRQMLKMAELLGLTAVSVNLAVTFDAWRGESKGKSEESRLRQTSLLESSGTEQEEAWTPEDSWWRLAAGAWRSEQRRRALECLVEALEARAARAARQMALLCAQRLGSSFSQSRDSGRLLLQAALQSWRAGMLLRSRCEERLASEQLHQVLLARSCDFLAQAAAGGQAMLCKAVLKEWGAQVAALERSAQVAGRWWRLRTLSIGRAALQAWRLHRLRVQAVLTAVLLSACRSAPGNSALAEHALLRWLLYVLQRRRLVAGFELATLRHLFRCWARLAAGTRLQLAAAAHGRNTQPVANITRAEACERLDGLLDSRLLLLRAGRLLGQDSCPRPGRPEGGRVFCFFFVSARRALFSLWRCSARAARRVARTAELACSELLLEQSRRRDGIIQTAQWLLRERRTGGAFWSLCYVVLAEWRLLLMQSSGAAAQKDAGARGTEPEPPLPGLSNLVAAPRCLDAEWAQAMDANHVVEDKITGWRLPSNAHDAEQARVHEESQCDVSLGVRASRPSALSTLARGDLLGLALHLWRNYSRGVRAAFGVERRQLQDVVAPQHLPQLGQQVRDPPALPQLSAPPLRLGEPQLSQQQHHQQQQQRQPKQLAELRQFSPPRGELQLSPAPPPPQLPMGQSDGQLLRRRSASPVLQWREPPGSLEALASAQVQLQTAASLAVLLQQAEAAAMAAVAAAGRGHSGRDEGLTGQVSDVGEASARRSSSRPRRRESDESKRPKWGDESFVLAKSVAAQSAPPSRRQGRRETVETESVGGSLQPQGGFGIGERTRFDEAPAPEPQVISQPLAPALRMIANHGS</sequence>
<gene>
    <name evidence="5" type="ORF">PGLA2088_LOCUS7051</name>
</gene>
<evidence type="ECO:0000313" key="5">
    <source>
        <dbReference type="EMBL" id="CAE8648982.1"/>
    </source>
</evidence>
<dbReference type="Pfam" id="PF00501">
    <property type="entry name" value="AMP-binding"/>
    <property type="match status" value="1"/>
</dbReference>
<dbReference type="PANTHER" id="PTHR45527:SF1">
    <property type="entry name" value="FATTY ACID SYNTHASE"/>
    <property type="match status" value="1"/>
</dbReference>
<feature type="compositionally biased region" description="Low complexity" evidence="2">
    <location>
        <begin position="1116"/>
        <end position="1130"/>
    </location>
</feature>
<feature type="compositionally biased region" description="Gly residues" evidence="2">
    <location>
        <begin position="578"/>
        <end position="588"/>
    </location>
</feature>
<evidence type="ECO:0000256" key="1">
    <source>
        <dbReference type="SAM" id="Coils"/>
    </source>
</evidence>
<dbReference type="Pfam" id="PF00550">
    <property type="entry name" value="PP-binding"/>
    <property type="match status" value="1"/>
</dbReference>
<dbReference type="SUPFAM" id="SSF47336">
    <property type="entry name" value="ACP-like"/>
    <property type="match status" value="1"/>
</dbReference>
<feature type="coiled-coil region" evidence="1">
    <location>
        <begin position="2274"/>
        <end position="2301"/>
    </location>
</feature>
<feature type="compositionally biased region" description="Basic and acidic residues" evidence="2">
    <location>
        <begin position="2916"/>
        <end position="2928"/>
    </location>
</feature>
<feature type="compositionally biased region" description="Low complexity" evidence="2">
    <location>
        <begin position="2766"/>
        <end position="2797"/>
    </location>
</feature>
<dbReference type="InterPro" id="IPR042099">
    <property type="entry name" value="ANL_N_sf"/>
</dbReference>
<dbReference type="SUPFAM" id="SSF56801">
    <property type="entry name" value="Acetyl-CoA synthetase-like"/>
    <property type="match status" value="1"/>
</dbReference>
<dbReference type="InterPro" id="IPR009081">
    <property type="entry name" value="PP-bd_ACP"/>
</dbReference>
<organism evidence="5 6">
    <name type="scientific">Polarella glacialis</name>
    <name type="common">Dinoflagellate</name>
    <dbReference type="NCBI Taxonomy" id="89957"/>
    <lineage>
        <taxon>Eukaryota</taxon>
        <taxon>Sar</taxon>
        <taxon>Alveolata</taxon>
        <taxon>Dinophyceae</taxon>
        <taxon>Suessiales</taxon>
        <taxon>Suessiaceae</taxon>
        <taxon>Polarella</taxon>
    </lineage>
</organism>
<feature type="region of interest" description="Disordered" evidence="2">
    <location>
        <begin position="2754"/>
        <end position="2830"/>
    </location>
</feature>
<dbReference type="Gene3D" id="1.10.1200.10">
    <property type="entry name" value="ACP-like"/>
    <property type="match status" value="1"/>
</dbReference>
<feature type="region of interest" description="Disordered" evidence="2">
    <location>
        <begin position="2006"/>
        <end position="2040"/>
    </location>
</feature>
<feature type="region of interest" description="Disordered" evidence="2">
    <location>
        <begin position="556"/>
        <end position="589"/>
    </location>
</feature>
<dbReference type="InterPro" id="IPR036736">
    <property type="entry name" value="ACP-like_sf"/>
</dbReference>
<dbReference type="GO" id="GO:0005737">
    <property type="term" value="C:cytoplasm"/>
    <property type="evidence" value="ECO:0007669"/>
    <property type="project" value="TreeGrafter"/>
</dbReference>
<name>A0A813IDY7_POLGL</name>
<evidence type="ECO:0000259" key="4">
    <source>
        <dbReference type="Pfam" id="PF00550"/>
    </source>
</evidence>
<evidence type="ECO:0000256" key="2">
    <source>
        <dbReference type="SAM" id="MobiDB-lite"/>
    </source>
</evidence>
<dbReference type="GO" id="GO:0031177">
    <property type="term" value="F:phosphopantetheine binding"/>
    <property type="evidence" value="ECO:0007669"/>
    <property type="project" value="TreeGrafter"/>
</dbReference>
<comment type="caution">
    <text evidence="5">The sequence shown here is derived from an EMBL/GenBank/DDBJ whole genome shotgun (WGS) entry which is preliminary data.</text>
</comment>
<dbReference type="InterPro" id="IPR000873">
    <property type="entry name" value="AMP-dep_synth/lig_dom"/>
</dbReference>
<dbReference type="PANTHER" id="PTHR45527">
    <property type="entry name" value="NONRIBOSOMAL PEPTIDE SYNTHETASE"/>
    <property type="match status" value="1"/>
</dbReference>
<feature type="compositionally biased region" description="Basic and acidic residues" evidence="2">
    <location>
        <begin position="2021"/>
        <end position="2031"/>
    </location>
</feature>
<dbReference type="EMBL" id="CAJNNW010007153">
    <property type="protein sequence ID" value="CAE8648982.1"/>
    <property type="molecule type" value="Genomic_DNA"/>
</dbReference>
<evidence type="ECO:0008006" key="7">
    <source>
        <dbReference type="Google" id="ProtNLM"/>
    </source>
</evidence>
<evidence type="ECO:0000313" key="6">
    <source>
        <dbReference type="Proteomes" id="UP000626109"/>
    </source>
</evidence>
<reference evidence="5" key="1">
    <citation type="submission" date="2021-02" db="EMBL/GenBank/DDBJ databases">
        <authorList>
            <person name="Dougan E. K."/>
            <person name="Rhodes N."/>
            <person name="Thang M."/>
            <person name="Chan C."/>
        </authorList>
    </citation>
    <scope>NUCLEOTIDE SEQUENCE</scope>
</reference>
<feature type="domain" description="AMP-dependent synthetase/ligase" evidence="3">
    <location>
        <begin position="25"/>
        <end position="280"/>
    </location>
</feature>
<dbReference type="Gene3D" id="3.40.50.12780">
    <property type="entry name" value="N-terminal domain of ligase-like"/>
    <property type="match status" value="1"/>
</dbReference>
<dbReference type="Proteomes" id="UP000626109">
    <property type="component" value="Unassembled WGS sequence"/>
</dbReference>
<keyword evidence="1" id="KW-0175">Coiled coil</keyword>
<feature type="region of interest" description="Disordered" evidence="2">
    <location>
        <begin position="2886"/>
        <end position="3004"/>
    </location>
</feature>
<feature type="region of interest" description="Disordered" evidence="2">
    <location>
        <begin position="289"/>
        <end position="312"/>
    </location>
</feature>
<feature type="domain" description="Carrier" evidence="4">
    <location>
        <begin position="1166"/>
        <end position="1206"/>
    </location>
</feature>
<feature type="region of interest" description="Disordered" evidence="2">
    <location>
        <begin position="1109"/>
        <end position="1142"/>
    </location>
</feature>
<proteinExistence type="predicted"/>